<dbReference type="Gene3D" id="1.25.40.10">
    <property type="entry name" value="Tetratricopeptide repeat domain"/>
    <property type="match status" value="2"/>
</dbReference>
<reference evidence="3" key="1">
    <citation type="submission" date="2024-08" db="EMBL/GenBank/DDBJ databases">
        <authorList>
            <person name="Yu S.T."/>
        </authorList>
    </citation>
    <scope>NUCLEOTIDE SEQUENCE</scope>
    <source>
        <strain evidence="3">R33</strain>
        <plasmid evidence="3">unnamed1</plasmid>
    </source>
</reference>
<feature type="repeat" description="TPR" evidence="1">
    <location>
        <begin position="715"/>
        <end position="748"/>
    </location>
</feature>
<accession>A0AB39YJH3</accession>
<dbReference type="SMART" id="SM00671">
    <property type="entry name" value="SEL1"/>
    <property type="match status" value="4"/>
</dbReference>
<protein>
    <recommendedName>
        <fullName evidence="4">HTH cro/C1-type domain-containing protein</fullName>
    </recommendedName>
</protein>
<geneLocation type="plasmid" evidence="3">
    <name>unnamed1</name>
</geneLocation>
<dbReference type="AlphaFoldDB" id="A0AB39YJH3"/>
<dbReference type="SUPFAM" id="SSF47413">
    <property type="entry name" value="lambda repressor-like DNA-binding domains"/>
    <property type="match status" value="1"/>
</dbReference>
<evidence type="ECO:0008006" key="4">
    <source>
        <dbReference type="Google" id="ProtNLM"/>
    </source>
</evidence>
<dbReference type="InterPro" id="IPR019734">
    <property type="entry name" value="TPR_rpt"/>
</dbReference>
<dbReference type="RefSeq" id="WP_369780428.1">
    <property type="nucleotide sequence ID" value="NZ_CP165728.1"/>
</dbReference>
<feature type="region of interest" description="Disordered" evidence="2">
    <location>
        <begin position="390"/>
        <end position="420"/>
    </location>
</feature>
<keyword evidence="1" id="KW-0802">TPR repeat</keyword>
<evidence type="ECO:0000313" key="3">
    <source>
        <dbReference type="EMBL" id="XDV69207.1"/>
    </source>
</evidence>
<dbReference type="PROSITE" id="PS50005">
    <property type="entry name" value="TPR"/>
    <property type="match status" value="1"/>
</dbReference>
<dbReference type="InterPro" id="IPR006597">
    <property type="entry name" value="Sel1-like"/>
</dbReference>
<gene>
    <name evidence="3" type="ORF">AB5J51_40415</name>
</gene>
<sequence>MGENSGVRKAALDELRNRLSDGRACAGLGMSELARRAGLGRTTVHAAFNYAEPAPSSNTLTALGKALKLPNDELLALRRTAVGEAVGVAEGERLGQLIGEWEPHALEVRPAGTATGQRVLPGYVCRAHDRVLASVVQEVGAGRSRLVVLVGDSSTGKTRACWEAVQPLAGQDWRLWHPFDPTRASAALKDLRRVGPRTVVWLNEAQHYLGDPDLGEEIASALHSLLTAPERGPVLILGTLWPDYERQYTALPPVGGPDPHSRVRELLAGQTVAMPDCFDSEALRAAHDLADAGDWLLADALTRAWQDGRITQDLAGASQLLKAYQHGSPAARALLEAAMDARRLDVGIHLPQAFLTDAAPDYLTDTEYDQLTDDWAEAAFAELARPVHGRQAPLRRATARPVRRPPGTPHSTPASLGPSAGPVFRLADYLEQHGRTTRGDQCPPDSFWDAAASHLSQHGALRNVAVSAGNRARKQWEHHILHLAAEAGSDDAMIQLAWWCEERQNFEAAEAFYRQAAETGNTTALRGLAQRRLEAGDRSAAEALYRTAAEAGDFHAARSLMQIRLEASDRAGAEAAMQEALDAGYDSALLDLSAIRRAAGDTAAAEALDQQASESEDARLLAQLAARHAENGDLARAESLYRKAGELGYSKAWLAAGTLRQEAGDQVGACASYRLTANTYDPYDRIEASSLLKRAGDNEGAQALIDTLVHGHGHAELLITLGTWRQEAGDYQAAADNYEKAIQLGSIFAIVALANLQEHLGKADRAKDLYRQAADRGNLLSDWPWWPYGLNPDGSEADPWTCLRCTPTP</sequence>
<name>A0AB39YJH3_9ACTN</name>
<dbReference type="InterPro" id="IPR011990">
    <property type="entry name" value="TPR-like_helical_dom_sf"/>
</dbReference>
<evidence type="ECO:0000256" key="2">
    <source>
        <dbReference type="SAM" id="MobiDB-lite"/>
    </source>
</evidence>
<dbReference type="GO" id="GO:0003677">
    <property type="term" value="F:DNA binding"/>
    <property type="evidence" value="ECO:0007669"/>
    <property type="project" value="InterPro"/>
</dbReference>
<dbReference type="SUPFAM" id="SSF81901">
    <property type="entry name" value="HCP-like"/>
    <property type="match status" value="1"/>
</dbReference>
<organism evidence="3">
    <name type="scientific">Streptomyces sp. R33</name>
    <dbReference type="NCBI Taxonomy" id="3238629"/>
    <lineage>
        <taxon>Bacteria</taxon>
        <taxon>Bacillati</taxon>
        <taxon>Actinomycetota</taxon>
        <taxon>Actinomycetes</taxon>
        <taxon>Kitasatosporales</taxon>
        <taxon>Streptomycetaceae</taxon>
        <taxon>Streptomyces</taxon>
    </lineage>
</organism>
<keyword evidence="3" id="KW-0614">Plasmid</keyword>
<dbReference type="EMBL" id="CP165728">
    <property type="protein sequence ID" value="XDV69207.1"/>
    <property type="molecule type" value="Genomic_DNA"/>
</dbReference>
<dbReference type="InterPro" id="IPR010982">
    <property type="entry name" value="Lambda_DNA-bd_dom_sf"/>
</dbReference>
<proteinExistence type="predicted"/>
<evidence type="ECO:0000256" key="1">
    <source>
        <dbReference type="PROSITE-ProRule" id="PRU00339"/>
    </source>
</evidence>